<proteinExistence type="predicted"/>
<gene>
    <name evidence="2" type="ORF">QU605_14165</name>
</gene>
<protein>
    <submittedName>
        <fullName evidence="2">DUF922 domain-containing protein</fullName>
    </submittedName>
</protein>
<dbReference type="Proteomes" id="UP001174839">
    <property type="component" value="Unassembled WGS sequence"/>
</dbReference>
<evidence type="ECO:0000313" key="2">
    <source>
        <dbReference type="EMBL" id="MDM9632619.1"/>
    </source>
</evidence>
<keyword evidence="1" id="KW-0732">Signal</keyword>
<organism evidence="2 3">
    <name type="scientific">Robiginitalea aurantiaca</name>
    <dbReference type="NCBI Taxonomy" id="3056915"/>
    <lineage>
        <taxon>Bacteria</taxon>
        <taxon>Pseudomonadati</taxon>
        <taxon>Bacteroidota</taxon>
        <taxon>Flavobacteriia</taxon>
        <taxon>Flavobacteriales</taxon>
        <taxon>Flavobacteriaceae</taxon>
        <taxon>Robiginitalea</taxon>
    </lineage>
</organism>
<feature type="chain" id="PRO_5047059038" evidence="1">
    <location>
        <begin position="21"/>
        <end position="179"/>
    </location>
</feature>
<comment type="caution">
    <text evidence="2">The sequence shown here is derived from an EMBL/GenBank/DDBJ whole genome shotgun (WGS) entry which is preliminary data.</text>
</comment>
<dbReference type="EMBL" id="JAUDUY010000012">
    <property type="protein sequence ID" value="MDM9632619.1"/>
    <property type="molecule type" value="Genomic_DNA"/>
</dbReference>
<name>A0ABT7WIG4_9FLAO</name>
<dbReference type="Pfam" id="PF06037">
    <property type="entry name" value="DUF922"/>
    <property type="match status" value="1"/>
</dbReference>
<keyword evidence="3" id="KW-1185">Reference proteome</keyword>
<accession>A0ABT7WIG4</accession>
<sequence>MDPLKILLRSLLLFALALQAQQEDVAFGWESGEQLTWEDFKAAPPTDKTIAATTASGLSYSFKTRGGPGEYRLDYEVIAYFYPEKSWYHPELCDAMVLKHEQLHFDISEIFARKMRKILSERTFKGNVRAEIRSIFSEINKELSAYQDRYDLETDFSRNREGQLRWNKKIAEKLERTSQ</sequence>
<reference evidence="2" key="1">
    <citation type="submission" date="2023-06" db="EMBL/GenBank/DDBJ databases">
        <title>Robiginitalea aurantiacus sp. nov. and Algoriphagus sediminis sp. nov., isolated from coastal sediment.</title>
        <authorList>
            <person name="Zhou Z.Y."/>
            <person name="An J."/>
            <person name="Jia Y.W."/>
            <person name="Du Z.J."/>
        </authorList>
    </citation>
    <scope>NUCLEOTIDE SEQUENCE</scope>
    <source>
        <strain evidence="2">M39</strain>
    </source>
</reference>
<evidence type="ECO:0000313" key="3">
    <source>
        <dbReference type="Proteomes" id="UP001174839"/>
    </source>
</evidence>
<evidence type="ECO:0000256" key="1">
    <source>
        <dbReference type="SAM" id="SignalP"/>
    </source>
</evidence>
<feature type="signal peptide" evidence="1">
    <location>
        <begin position="1"/>
        <end position="20"/>
    </location>
</feature>
<dbReference type="InterPro" id="IPR010321">
    <property type="entry name" value="DUF922"/>
</dbReference>